<keyword evidence="2" id="KW-1185">Reference proteome</keyword>
<dbReference type="InterPro" id="IPR008323">
    <property type="entry name" value="UCP033563"/>
</dbReference>
<comment type="caution">
    <text evidence="1">The sequence shown here is derived from an EMBL/GenBank/DDBJ whole genome shotgun (WGS) entry which is preliminary data.</text>
</comment>
<organism evidence="1 2">
    <name type="scientific">Streptomyces badius</name>
    <dbReference type="NCBI Taxonomy" id="1941"/>
    <lineage>
        <taxon>Bacteria</taxon>
        <taxon>Bacillati</taxon>
        <taxon>Actinomycetota</taxon>
        <taxon>Actinomycetes</taxon>
        <taxon>Kitasatosporales</taxon>
        <taxon>Streptomycetaceae</taxon>
        <taxon>Streptomyces</taxon>
    </lineage>
</organism>
<evidence type="ECO:0000313" key="1">
    <source>
        <dbReference type="EMBL" id="GGS82257.1"/>
    </source>
</evidence>
<accession>A0ABQ2TRB5</accession>
<dbReference type="RefSeq" id="WP_199889828.1">
    <property type="nucleotide sequence ID" value="NZ_BMSZ01000030.1"/>
</dbReference>
<proteinExistence type="predicted"/>
<dbReference type="Proteomes" id="UP000659767">
    <property type="component" value="Unassembled WGS sequence"/>
</dbReference>
<evidence type="ECO:0000313" key="2">
    <source>
        <dbReference type="Proteomes" id="UP000659767"/>
    </source>
</evidence>
<evidence type="ECO:0008006" key="3">
    <source>
        <dbReference type="Google" id="ProtNLM"/>
    </source>
</evidence>
<gene>
    <name evidence="1" type="ORF">GCM10010253_66130</name>
</gene>
<protein>
    <recommendedName>
        <fullName evidence="3">DUF1015 domain-containing protein</fullName>
    </recommendedName>
</protein>
<reference evidence="2" key="1">
    <citation type="journal article" date="2019" name="Int. J. Syst. Evol. Microbiol.">
        <title>The Global Catalogue of Microorganisms (GCM) 10K type strain sequencing project: providing services to taxonomists for standard genome sequencing and annotation.</title>
        <authorList>
            <consortium name="The Broad Institute Genomics Platform"/>
            <consortium name="The Broad Institute Genome Sequencing Center for Infectious Disease"/>
            <person name="Wu L."/>
            <person name="Ma J."/>
        </authorList>
    </citation>
    <scope>NUCLEOTIDE SEQUENCE [LARGE SCALE GENOMIC DNA]</scope>
    <source>
        <strain evidence="2">JCM 4350</strain>
    </source>
</reference>
<dbReference type="PANTHER" id="PTHR36454:SF1">
    <property type="entry name" value="DUF1015 DOMAIN-CONTAINING PROTEIN"/>
    <property type="match status" value="1"/>
</dbReference>
<name>A0ABQ2TRB5_STRBA</name>
<dbReference type="PANTHER" id="PTHR36454">
    <property type="entry name" value="LMO2823 PROTEIN"/>
    <property type="match status" value="1"/>
</dbReference>
<dbReference type="Pfam" id="PF06245">
    <property type="entry name" value="DUF1015"/>
    <property type="match status" value="1"/>
</dbReference>
<dbReference type="EMBL" id="BMSZ01000030">
    <property type="protein sequence ID" value="GGS82257.1"/>
    <property type="molecule type" value="Genomic_DNA"/>
</dbReference>
<sequence length="428" mass="45173">MLYDTAHARREAASGNHSGLRLEPFQGVFRNPADPGGAARFIATSTQVARAADAPSGAVAGHGLHQVLGLALPSGGSDYVDSGRLMRSWLASGFLLTGDRPALYVHEEKSADGKLQRGLIGALRVGPPTTSAVYPHEDVLPHVVDRCRNMLRGLRADLEPLTLRYHGEGAASDVVDLTTEQPPLLEAATECGALHRVWELTAPDGLETVRHELARSRAVIADGHHRFSAQLALRDLQRAAGETPGFWEHGLALLVDSRRYPLSPAAFHRVVHGVPLGAAVDRLLPDYPLEPCEGTLSDALGLLAARRSGPVALLSDGDRHHLVGLARARPATAYPGRPTDVELIVGGLLPDAVGEAAAANAACVDSVPNAIATAAASGGFAVLLNPLDESAIWAAATDGRRLPKKSTNFPLKPPLGLVMRMDPHRSSS</sequence>